<sequence>MVSYTSISSPERSWDIPDVDPYDEAALQAIEQVAPPLSPAYLPDPIELDEHVPVYVLEPEYSKYLEPPADDIIAEDQPYADDAVPTTLSPSYIADSDSEEELEEDLEEEENIDYANKPKEEDPYEEDPEEEESDDNGASEEEPSEGSDDTEPSEEGEATVTPPPSRLRGARISIHRQTPMSSLSEARVAELLTMPTPPPSLLTSLSSPLPQIPLPPLPVPSPPPMPSSSLPPPVPVKRHAPEQDVAAALLMLPSTTRRSEVPEADMLPQKRLCFATPTTSFEVRESSVAAARPPKDLYGFMDTTKAEASITRRHARTLHDTERRMMTVVELVNLRRDRPGIRSEIVALRDRGTLLEDAYIELHEDLRFEARNESLEAHNRSLVAHIETIETRTTEMEDQFQDTRGRAVSHAMQRNSTNGDGSHSSGGGPTRLVQSVCACSYSDFMKCQPLNFKGTEGHDAAYAMTWETLKKKMKNKYCPRGEIKKLEIKLWNLKEKVNKYIDGLPDNIHGNVMSARPKTLDEAVKQTENKRRADDASRSNHGQQQQQQPNKSGHFKNCLKLKNNGNENGNDRARGKAYILGEGDSNSESNTDTGVHTILRGCTLDFLNHPFNIDLMPVPLGTFDVIIGMDWSREYHAVIVCDEKIVHVLFEDKTLTFQGKRNDQVHESRLNIISCVKAQKYLSKGCDVFLAHVTMKEAKDKSGEKRLEDVSIVRDFPKAFLEDLLVIPPTRQVEFQIDLVPVVASVARAPFRLAPSEMKELADQLQELSDKGFIRPRSSPWGAPILKERSRPLRVRALVMTMGLNLPKKILEAQTEALKPVNLSVEDVRGMIRKDLLKEKLEPHTDETLYLNNRSWVSCFGDLRALIMHESHKSKYLIHLGSDKMYQDLKQLYWCPNIKADIATYVGKCLTCSKVKAEHQKPSGLLVIVDCLTKSAHFLPMRENDPMEKLMRLYMKEVITGHGVPVSIIFVSYGRFTSLFGKALHEALGTRLDMSTAYHPETNGQSERTIQTLEDMLRACVIDFEKSWYGHLPLVEFFYNNSYHTSKKAAPFEALYGRKCRSPVYWAEVGDWLKLFPHTTNTGGASQEGSAQGEYNFYEYGYFETPPSIVITTFPPVLPTKDPKDSLIMGNEEINTIPEKESDKFIKSSVEDLVPIPRECVTFSNPLFNSNDDFTSSGDESLSDEDVLEDNVKIYSNPLFEFDDEYISSDVNPIFDEVLENIESKDSYDSNLDESDLLVTLLSDANEDECFDSGGDIDEINDFEDGYYDSE</sequence>
<name>A0A6L2JE40_TANCI</name>
<organism evidence="3">
    <name type="scientific">Tanacetum cinerariifolium</name>
    <name type="common">Dalmatian daisy</name>
    <name type="synonym">Chrysanthemum cinerariifolium</name>
    <dbReference type="NCBI Taxonomy" id="118510"/>
    <lineage>
        <taxon>Eukaryota</taxon>
        <taxon>Viridiplantae</taxon>
        <taxon>Streptophyta</taxon>
        <taxon>Embryophyta</taxon>
        <taxon>Tracheophyta</taxon>
        <taxon>Spermatophyta</taxon>
        <taxon>Magnoliopsida</taxon>
        <taxon>eudicotyledons</taxon>
        <taxon>Gunneridae</taxon>
        <taxon>Pentapetalae</taxon>
        <taxon>asterids</taxon>
        <taxon>campanulids</taxon>
        <taxon>Asterales</taxon>
        <taxon>Asteraceae</taxon>
        <taxon>Asteroideae</taxon>
        <taxon>Anthemideae</taxon>
        <taxon>Anthemidinae</taxon>
        <taxon>Tanacetum</taxon>
    </lineage>
</organism>
<feature type="compositionally biased region" description="Basic and acidic residues" evidence="1">
    <location>
        <begin position="524"/>
        <end position="538"/>
    </location>
</feature>
<evidence type="ECO:0000259" key="2">
    <source>
        <dbReference type="PROSITE" id="PS50994"/>
    </source>
</evidence>
<dbReference type="InterPro" id="IPR043502">
    <property type="entry name" value="DNA/RNA_pol_sf"/>
</dbReference>
<comment type="caution">
    <text evidence="3">The sequence shown here is derived from an EMBL/GenBank/DDBJ whole genome shotgun (WGS) entry which is preliminary data.</text>
</comment>
<keyword evidence="3" id="KW-0808">Transferase</keyword>
<dbReference type="PANTHER" id="PTHR45835">
    <property type="entry name" value="YALI0A06105P"/>
    <property type="match status" value="1"/>
</dbReference>
<dbReference type="InterPro" id="IPR012337">
    <property type="entry name" value="RNaseH-like_sf"/>
</dbReference>
<keyword evidence="3" id="KW-0548">Nucleotidyltransferase</keyword>
<accession>A0A6L2JE40</accession>
<dbReference type="Gene3D" id="2.40.70.10">
    <property type="entry name" value="Acid Proteases"/>
    <property type="match status" value="1"/>
</dbReference>
<feature type="region of interest" description="Disordered" evidence="1">
    <location>
        <begin position="524"/>
        <end position="573"/>
    </location>
</feature>
<dbReference type="InterPro" id="IPR036397">
    <property type="entry name" value="RNaseH_sf"/>
</dbReference>
<proteinExistence type="predicted"/>
<reference evidence="3" key="1">
    <citation type="journal article" date="2019" name="Sci. Rep.">
        <title>Draft genome of Tanacetum cinerariifolium, the natural source of mosquito coil.</title>
        <authorList>
            <person name="Yamashiro T."/>
            <person name="Shiraishi A."/>
            <person name="Satake H."/>
            <person name="Nakayama K."/>
        </authorList>
    </citation>
    <scope>NUCLEOTIDE SEQUENCE</scope>
</reference>
<dbReference type="GO" id="GO:0003676">
    <property type="term" value="F:nucleic acid binding"/>
    <property type="evidence" value="ECO:0007669"/>
    <property type="project" value="InterPro"/>
</dbReference>
<evidence type="ECO:0000256" key="1">
    <source>
        <dbReference type="SAM" id="MobiDB-lite"/>
    </source>
</evidence>
<gene>
    <name evidence="3" type="ORF">Tci_007236</name>
</gene>
<dbReference type="SUPFAM" id="SSF53098">
    <property type="entry name" value="Ribonuclease H-like"/>
    <property type="match status" value="1"/>
</dbReference>
<dbReference type="InterPro" id="IPR001584">
    <property type="entry name" value="Integrase_cat-core"/>
</dbReference>
<dbReference type="PROSITE" id="PS50994">
    <property type="entry name" value="INTEGRASE"/>
    <property type="match status" value="1"/>
</dbReference>
<feature type="region of interest" description="Disordered" evidence="1">
    <location>
        <begin position="213"/>
        <end position="235"/>
    </location>
</feature>
<feature type="region of interest" description="Disordered" evidence="1">
    <location>
        <begin position="67"/>
        <end position="182"/>
    </location>
</feature>
<dbReference type="SUPFAM" id="SSF56672">
    <property type="entry name" value="DNA/RNA polymerases"/>
    <property type="match status" value="1"/>
</dbReference>
<feature type="compositionally biased region" description="Polar residues" evidence="1">
    <location>
        <begin position="412"/>
        <end position="423"/>
    </location>
</feature>
<dbReference type="Gene3D" id="3.30.420.10">
    <property type="entry name" value="Ribonuclease H-like superfamily/Ribonuclease H"/>
    <property type="match status" value="1"/>
</dbReference>
<dbReference type="Pfam" id="PF08284">
    <property type="entry name" value="RVP_2"/>
    <property type="match status" value="1"/>
</dbReference>
<protein>
    <submittedName>
        <fullName evidence="3">Putative reverse transcriptase domain-containing protein</fullName>
    </submittedName>
</protein>
<dbReference type="EMBL" id="BKCJ010000670">
    <property type="protein sequence ID" value="GEU35258.1"/>
    <property type="molecule type" value="Genomic_DNA"/>
</dbReference>
<feature type="region of interest" description="Disordered" evidence="1">
    <location>
        <begin position="1251"/>
        <end position="1271"/>
    </location>
</feature>
<feature type="domain" description="Integrase catalytic" evidence="2">
    <location>
        <begin position="887"/>
        <end position="1059"/>
    </location>
</feature>
<keyword evidence="3" id="KW-0695">RNA-directed DNA polymerase</keyword>
<dbReference type="InterPro" id="IPR041588">
    <property type="entry name" value="Integrase_H2C2"/>
</dbReference>
<feature type="region of interest" description="Disordered" evidence="1">
    <location>
        <begin position="405"/>
        <end position="428"/>
    </location>
</feature>
<evidence type="ECO:0000313" key="3">
    <source>
        <dbReference type="EMBL" id="GEU35258.1"/>
    </source>
</evidence>
<dbReference type="InterPro" id="IPR021109">
    <property type="entry name" value="Peptidase_aspartic_dom_sf"/>
</dbReference>
<feature type="compositionally biased region" description="Acidic residues" evidence="1">
    <location>
        <begin position="122"/>
        <end position="157"/>
    </location>
</feature>
<dbReference type="Gene3D" id="1.10.340.70">
    <property type="match status" value="1"/>
</dbReference>
<dbReference type="Gene3D" id="3.10.10.10">
    <property type="entry name" value="HIV Type 1 Reverse Transcriptase, subunit A, domain 1"/>
    <property type="match status" value="1"/>
</dbReference>
<dbReference type="AlphaFoldDB" id="A0A6L2JE40"/>
<dbReference type="Pfam" id="PF17921">
    <property type="entry name" value="Integrase_H2C2"/>
    <property type="match status" value="1"/>
</dbReference>
<feature type="compositionally biased region" description="Acidic residues" evidence="1">
    <location>
        <begin position="96"/>
        <end position="112"/>
    </location>
</feature>
<dbReference type="PANTHER" id="PTHR45835:SF99">
    <property type="entry name" value="CHROMO DOMAIN-CONTAINING PROTEIN-RELATED"/>
    <property type="match status" value="1"/>
</dbReference>
<dbReference type="GO" id="GO:0003964">
    <property type="term" value="F:RNA-directed DNA polymerase activity"/>
    <property type="evidence" value="ECO:0007669"/>
    <property type="project" value="UniProtKB-KW"/>
</dbReference>
<dbReference type="GO" id="GO:0015074">
    <property type="term" value="P:DNA integration"/>
    <property type="evidence" value="ECO:0007669"/>
    <property type="project" value="InterPro"/>
</dbReference>